<protein>
    <submittedName>
        <fullName evidence="2">Uncharacterized protein</fullName>
    </submittedName>
</protein>
<feature type="region of interest" description="Disordered" evidence="1">
    <location>
        <begin position="24"/>
        <end position="49"/>
    </location>
</feature>
<reference evidence="2" key="1">
    <citation type="submission" date="2014-09" db="EMBL/GenBank/DDBJ databases">
        <authorList>
            <person name="Magalhaes I.L.F."/>
            <person name="Oliveira U."/>
            <person name="Santos F.R."/>
            <person name="Vidigal T.H.D.A."/>
            <person name="Brescovit A.D."/>
            <person name="Santos A.J."/>
        </authorList>
    </citation>
    <scope>NUCLEOTIDE SEQUENCE</scope>
    <source>
        <tissue evidence="2">Shoot tissue taken approximately 20 cm above the soil surface</tissue>
    </source>
</reference>
<organism evidence="2">
    <name type="scientific">Arundo donax</name>
    <name type="common">Giant reed</name>
    <name type="synonym">Donax arundinaceus</name>
    <dbReference type="NCBI Taxonomy" id="35708"/>
    <lineage>
        <taxon>Eukaryota</taxon>
        <taxon>Viridiplantae</taxon>
        <taxon>Streptophyta</taxon>
        <taxon>Embryophyta</taxon>
        <taxon>Tracheophyta</taxon>
        <taxon>Spermatophyta</taxon>
        <taxon>Magnoliopsida</taxon>
        <taxon>Liliopsida</taxon>
        <taxon>Poales</taxon>
        <taxon>Poaceae</taxon>
        <taxon>PACMAD clade</taxon>
        <taxon>Arundinoideae</taxon>
        <taxon>Arundineae</taxon>
        <taxon>Arundo</taxon>
    </lineage>
</organism>
<dbReference type="EMBL" id="GBRH01175155">
    <property type="protein sequence ID" value="JAE22741.1"/>
    <property type="molecule type" value="Transcribed_RNA"/>
</dbReference>
<evidence type="ECO:0000313" key="2">
    <source>
        <dbReference type="EMBL" id="JAE22741.1"/>
    </source>
</evidence>
<evidence type="ECO:0000256" key="1">
    <source>
        <dbReference type="SAM" id="MobiDB-lite"/>
    </source>
</evidence>
<proteinExistence type="predicted"/>
<dbReference type="AlphaFoldDB" id="A0A0A9GJM5"/>
<name>A0A0A9GJM5_ARUDO</name>
<reference evidence="2" key="2">
    <citation type="journal article" date="2015" name="Data Brief">
        <title>Shoot transcriptome of the giant reed, Arundo donax.</title>
        <authorList>
            <person name="Barrero R.A."/>
            <person name="Guerrero F.D."/>
            <person name="Moolhuijzen P."/>
            <person name="Goolsby J.A."/>
            <person name="Tidwell J."/>
            <person name="Bellgard S.E."/>
            <person name="Bellgard M.I."/>
        </authorList>
    </citation>
    <scope>NUCLEOTIDE SEQUENCE</scope>
    <source>
        <tissue evidence="2">Shoot tissue taken approximately 20 cm above the soil surface</tissue>
    </source>
</reference>
<accession>A0A0A9GJM5</accession>
<sequence length="77" mass="8787">MTIRPVVPKAAWPMSGYVSRPSLLSRQQRRSTPVYHASRANKQSITRPSQPPCLMAYGVDRIPTPHRTFIPFITPWV</sequence>